<proteinExistence type="predicted"/>
<dbReference type="SUPFAM" id="SSF52833">
    <property type="entry name" value="Thioredoxin-like"/>
    <property type="match status" value="1"/>
</dbReference>
<evidence type="ECO:0000313" key="3">
    <source>
        <dbReference type="EMBL" id="MBH0237992.1"/>
    </source>
</evidence>
<dbReference type="EMBL" id="JADZLT010000049">
    <property type="protein sequence ID" value="MBH0237992.1"/>
    <property type="molecule type" value="Genomic_DNA"/>
</dbReference>
<dbReference type="InterPro" id="IPR006311">
    <property type="entry name" value="TAT_signal"/>
</dbReference>
<protein>
    <submittedName>
        <fullName evidence="3">DsbA family protein</fullName>
    </submittedName>
</protein>
<dbReference type="Pfam" id="PF13462">
    <property type="entry name" value="Thioredoxin_4"/>
    <property type="match status" value="1"/>
</dbReference>
<dbReference type="RefSeq" id="WP_197311043.1">
    <property type="nucleotide sequence ID" value="NZ_JADZLT010000049.1"/>
</dbReference>
<dbReference type="PROSITE" id="PS51318">
    <property type="entry name" value="TAT"/>
    <property type="match status" value="1"/>
</dbReference>
<dbReference type="InterPro" id="IPR012336">
    <property type="entry name" value="Thioredoxin-like_fold"/>
</dbReference>
<dbReference type="Gene3D" id="3.40.30.10">
    <property type="entry name" value="Glutaredoxin"/>
    <property type="match status" value="1"/>
</dbReference>
<organism evidence="3 4">
    <name type="scientific">Methylobrevis albus</name>
    <dbReference type="NCBI Taxonomy" id="2793297"/>
    <lineage>
        <taxon>Bacteria</taxon>
        <taxon>Pseudomonadati</taxon>
        <taxon>Pseudomonadota</taxon>
        <taxon>Alphaproteobacteria</taxon>
        <taxon>Hyphomicrobiales</taxon>
        <taxon>Pleomorphomonadaceae</taxon>
        <taxon>Methylobrevis</taxon>
    </lineage>
</organism>
<name>A0A931I0A8_9HYPH</name>
<keyword evidence="1" id="KW-0732">Signal</keyword>
<feature type="chain" id="PRO_5036852718" evidence="1">
    <location>
        <begin position="33"/>
        <end position="218"/>
    </location>
</feature>
<comment type="caution">
    <text evidence="3">The sequence shown here is derived from an EMBL/GenBank/DDBJ whole genome shotgun (WGS) entry which is preliminary data.</text>
</comment>
<gene>
    <name evidence="3" type="ORF">I5731_09185</name>
</gene>
<feature type="domain" description="Thioredoxin-like fold" evidence="2">
    <location>
        <begin position="54"/>
        <end position="213"/>
    </location>
</feature>
<feature type="signal peptide" evidence="1">
    <location>
        <begin position="1"/>
        <end position="32"/>
    </location>
</feature>
<evidence type="ECO:0000313" key="4">
    <source>
        <dbReference type="Proteomes" id="UP000631694"/>
    </source>
</evidence>
<sequence length="218" mass="23644">MNLDARYDRRRLLGAAALGLAALQFGAGGARAQDAQALVAKALGDPGPLPEQGFGPEDAKVRVVEYASLTCHHCRNFHLETWPLVKAKYVDTGRIRFVIREFPLDPLAMGGFMLARCRPDEQWYATVDLLYRSSEVWAHAADPAAELARVMGQTGMGAEAFEACLSDQALMDKIQAVSLSGSVAGVSGTPTFFFNERKESGFMTIEAFSAILDPMLEG</sequence>
<evidence type="ECO:0000259" key="2">
    <source>
        <dbReference type="Pfam" id="PF13462"/>
    </source>
</evidence>
<evidence type="ECO:0000256" key="1">
    <source>
        <dbReference type="SAM" id="SignalP"/>
    </source>
</evidence>
<dbReference type="InterPro" id="IPR036249">
    <property type="entry name" value="Thioredoxin-like_sf"/>
</dbReference>
<keyword evidence="4" id="KW-1185">Reference proteome</keyword>
<accession>A0A931I0A8</accession>
<dbReference type="CDD" id="cd02972">
    <property type="entry name" value="DsbA_family"/>
    <property type="match status" value="1"/>
</dbReference>
<reference evidence="3" key="1">
    <citation type="submission" date="2020-12" db="EMBL/GenBank/DDBJ databases">
        <title>Methylobrevis albus sp. nov., isolated from fresh water lack sediment.</title>
        <authorList>
            <person name="Zou Q."/>
        </authorList>
    </citation>
    <scope>NUCLEOTIDE SEQUENCE</scope>
    <source>
        <strain evidence="3">L22</strain>
    </source>
</reference>
<dbReference type="Proteomes" id="UP000631694">
    <property type="component" value="Unassembled WGS sequence"/>
</dbReference>
<dbReference type="AlphaFoldDB" id="A0A931I0A8"/>